<keyword evidence="2" id="KW-1185">Reference proteome</keyword>
<dbReference type="Proteomes" id="UP000740883">
    <property type="component" value="Unassembled WGS sequence"/>
</dbReference>
<dbReference type="GO" id="GO:0003676">
    <property type="term" value="F:nucleic acid binding"/>
    <property type="evidence" value="ECO:0007669"/>
    <property type="project" value="InterPro"/>
</dbReference>
<proteinExistence type="predicted"/>
<name>A0A9P6KXS6_9MICR</name>
<accession>A0A9P6KXS6</accession>
<comment type="caution">
    <text evidence="1">The sequence shown here is derived from an EMBL/GenBank/DDBJ whole genome shotgun (WGS) entry which is preliminary data.</text>
</comment>
<dbReference type="InterPro" id="IPR012337">
    <property type="entry name" value="RNaseH-like_sf"/>
</dbReference>
<protein>
    <recommendedName>
        <fullName evidence="3">Integrase catalytic domain-containing protein</fullName>
    </recommendedName>
</protein>
<dbReference type="InterPro" id="IPR036397">
    <property type="entry name" value="RNaseH_sf"/>
</dbReference>
<organism evidence="1 2">
    <name type="scientific">Nosema granulosis</name>
    <dbReference type="NCBI Taxonomy" id="83296"/>
    <lineage>
        <taxon>Eukaryota</taxon>
        <taxon>Fungi</taxon>
        <taxon>Fungi incertae sedis</taxon>
        <taxon>Microsporidia</taxon>
        <taxon>Nosematidae</taxon>
        <taxon>Nosema</taxon>
    </lineage>
</organism>
<dbReference type="EMBL" id="SBJO01000615">
    <property type="protein sequence ID" value="KAF9758305.1"/>
    <property type="molecule type" value="Genomic_DNA"/>
</dbReference>
<gene>
    <name evidence="1" type="ORF">NGRA_3147</name>
</gene>
<dbReference type="AlphaFoldDB" id="A0A9P6KXS6"/>
<reference evidence="1 2" key="1">
    <citation type="journal article" date="2020" name="Genome Biol. Evol.">
        <title>Comparative genomics of strictly vertically transmitted, feminizing microsporidia endosymbionts of amphipod crustaceans.</title>
        <authorList>
            <person name="Cormier A."/>
            <person name="Chebbi M.A."/>
            <person name="Giraud I."/>
            <person name="Wattier R."/>
            <person name="Teixeira M."/>
            <person name="Gilbert C."/>
            <person name="Rigaud T."/>
            <person name="Cordaux R."/>
        </authorList>
    </citation>
    <scope>NUCLEOTIDE SEQUENCE [LARGE SCALE GENOMIC DNA]</scope>
    <source>
        <strain evidence="1 2">Ou3-Ou53</strain>
    </source>
</reference>
<dbReference type="SUPFAM" id="SSF53098">
    <property type="entry name" value="Ribonuclease H-like"/>
    <property type="match status" value="1"/>
</dbReference>
<evidence type="ECO:0000313" key="1">
    <source>
        <dbReference type="EMBL" id="KAF9758305.1"/>
    </source>
</evidence>
<sequence>MNIYHRKVSIESHRSNGRVERGIGTLRETILIGEGIFEEKVAKSIEIYNRSYHAGLGCTPLEALSDGSEGRYSKKIIRRKRETFFKGQKVRISKKENLKGCNKYEKGRFLETGWIVEICGGDSYIVKLESGRLVKKRHYGLKNLLGKE</sequence>
<dbReference type="Gene3D" id="3.30.420.10">
    <property type="entry name" value="Ribonuclease H-like superfamily/Ribonuclease H"/>
    <property type="match status" value="1"/>
</dbReference>
<evidence type="ECO:0000313" key="2">
    <source>
        <dbReference type="Proteomes" id="UP000740883"/>
    </source>
</evidence>
<dbReference type="OrthoDB" id="2194784at2759"/>
<evidence type="ECO:0008006" key="3">
    <source>
        <dbReference type="Google" id="ProtNLM"/>
    </source>
</evidence>